<dbReference type="Proteomes" id="UP000000438">
    <property type="component" value="Chromosome"/>
</dbReference>
<protein>
    <submittedName>
        <fullName evidence="2">Hypothetical membrane associated protein</fullName>
    </submittedName>
</protein>
<evidence type="ECO:0000313" key="3">
    <source>
        <dbReference type="Proteomes" id="UP000000438"/>
    </source>
</evidence>
<organism evidence="2 3">
    <name type="scientific">Picrophilus torridus (strain ATCC 700027 / DSM 9790 / JCM 10055 / NBRC 100828 / KAW 2/3)</name>
    <dbReference type="NCBI Taxonomy" id="1122961"/>
    <lineage>
        <taxon>Archaea</taxon>
        <taxon>Methanobacteriati</taxon>
        <taxon>Thermoplasmatota</taxon>
        <taxon>Thermoplasmata</taxon>
        <taxon>Thermoplasmatales</taxon>
        <taxon>Picrophilaceae</taxon>
        <taxon>Picrophilus</taxon>
    </lineage>
</organism>
<dbReference type="SUPFAM" id="SSF81593">
    <property type="entry name" value="Nucleotidyltransferase substrate binding subunit/domain"/>
    <property type="match status" value="1"/>
</dbReference>
<dbReference type="HOGENOM" id="CLU_935736_0_0_2"/>
<gene>
    <name evidence="2" type="ordered locus">PTO0080</name>
</gene>
<dbReference type="Pfam" id="PF05168">
    <property type="entry name" value="HEPN"/>
    <property type="match status" value="1"/>
</dbReference>
<dbReference type="EMBL" id="AE017261">
    <property type="protein sequence ID" value="AAT42665.1"/>
    <property type="molecule type" value="Genomic_DNA"/>
</dbReference>
<dbReference type="GeneID" id="2845007"/>
<dbReference type="PaxDb" id="263820-PTO0080"/>
<dbReference type="AlphaFoldDB" id="Q6L2Y6"/>
<sequence length="297" mass="34041">MAEKDKSNNLNQEDLKNLINRIIEEIKNTDFNTLFSTPDEEDIKNINCFLFAADDDLKASKLLYENKLYANSIYHLQQAIEKMIKAQALKFFPLDYKSITKTSHNSPEIYFRLLKVKPFELMLRAASTIIPNLDVASLDTIDQSIIDLKNDKTKLEIANLPSKAINALLIICSIFIELYGNLDTSEILKGFYGDNFKSSILDITKNLISDLGMDSELNDVNFEDIFDETIEDTNIAKMILITIPLYILGIIVYPHEAFTRYPGKLMGPENYNLELGIVQTYPKIYEMSEIILKRLKN</sequence>
<dbReference type="InParanoid" id="Q6L2Y6"/>
<evidence type="ECO:0000313" key="2">
    <source>
        <dbReference type="EMBL" id="AAT42665.1"/>
    </source>
</evidence>
<name>Q6L2Y6_PICTO</name>
<reference evidence="2 3" key="1">
    <citation type="journal article" date="2004" name="Proc. Natl. Acad. Sci. U.S.A.">
        <title>Genome sequence of Picrophilus torridus and its implications for life around pH 0.</title>
        <authorList>
            <person name="Futterer O."/>
            <person name="Angelov A."/>
            <person name="Liesegang H."/>
            <person name="Gottschalk G."/>
            <person name="Schleper C."/>
            <person name="Schepers B."/>
            <person name="Dock C."/>
            <person name="Antranikian G."/>
            <person name="Liebl W."/>
        </authorList>
    </citation>
    <scope>NUCLEOTIDE SEQUENCE [LARGE SCALE GENOMIC DNA]</scope>
    <source>
        <strain evidence="3">ATCC 700027 / DSM 9790 / JCM 10055 / NBRC 100828</strain>
    </source>
</reference>
<proteinExistence type="predicted"/>
<dbReference type="OrthoDB" id="359402at2157"/>
<accession>Q6L2Y6</accession>
<feature type="domain" description="HEPN" evidence="1">
    <location>
        <begin position="51"/>
        <end position="90"/>
    </location>
</feature>
<dbReference type="Gene3D" id="1.20.120.330">
    <property type="entry name" value="Nucleotidyltransferases domain 2"/>
    <property type="match status" value="1"/>
</dbReference>
<dbReference type="eggNOG" id="arCOG06139">
    <property type="taxonomic scope" value="Archaea"/>
</dbReference>
<evidence type="ECO:0000259" key="1">
    <source>
        <dbReference type="Pfam" id="PF05168"/>
    </source>
</evidence>
<dbReference type="KEGG" id="pto:PTO0080"/>
<dbReference type="RefSeq" id="WP_011176881.1">
    <property type="nucleotide sequence ID" value="NC_005877.1"/>
</dbReference>
<dbReference type="InterPro" id="IPR007842">
    <property type="entry name" value="HEPN_dom"/>
</dbReference>